<dbReference type="AlphaFoldDB" id="A0A1Y1XVL1"/>
<comment type="caution">
    <text evidence="2">The sequence shown here is derived from an EMBL/GenBank/DDBJ whole genome shotgun (WGS) entry which is preliminary data.</text>
</comment>
<organism evidence="2 3">
    <name type="scientific">Basidiobolus meristosporus CBS 931.73</name>
    <dbReference type="NCBI Taxonomy" id="1314790"/>
    <lineage>
        <taxon>Eukaryota</taxon>
        <taxon>Fungi</taxon>
        <taxon>Fungi incertae sedis</taxon>
        <taxon>Zoopagomycota</taxon>
        <taxon>Entomophthoromycotina</taxon>
        <taxon>Basidiobolomycetes</taxon>
        <taxon>Basidiobolales</taxon>
        <taxon>Basidiobolaceae</taxon>
        <taxon>Basidiobolus</taxon>
    </lineage>
</organism>
<evidence type="ECO:0008006" key="4">
    <source>
        <dbReference type="Google" id="ProtNLM"/>
    </source>
</evidence>
<feature type="chain" id="PRO_5011007309" description="Macroglobulin domain-containing protein" evidence="1">
    <location>
        <begin position="18"/>
        <end position="192"/>
    </location>
</feature>
<accession>A0A1Y1XVL1</accession>
<sequence>MLKKCVLMLLGVCNVLAGIEFDYLSLRPVYNAGDYMYIEVHTTNEPDLVGPPVVTLKLYDEFGKTPLVDIFGPAQPAEPLKSKPTQLAEWLIPESIQYPYQVNDHFRLQMTYTYKKKGSQKDATFTKEREILIHGLKAVPGNKPNPNYGRITGSNPYPQNSEESVRILSTPTDNGATWAYTMVKSLLVNQLL</sequence>
<dbReference type="InParanoid" id="A0A1Y1XVL1"/>
<feature type="signal peptide" evidence="1">
    <location>
        <begin position="1"/>
        <end position="17"/>
    </location>
</feature>
<keyword evidence="3" id="KW-1185">Reference proteome</keyword>
<name>A0A1Y1XVL1_9FUNG</name>
<protein>
    <recommendedName>
        <fullName evidence="4">Macroglobulin domain-containing protein</fullName>
    </recommendedName>
</protein>
<evidence type="ECO:0000313" key="3">
    <source>
        <dbReference type="Proteomes" id="UP000193498"/>
    </source>
</evidence>
<dbReference type="OrthoDB" id="2350344at2759"/>
<evidence type="ECO:0000256" key="1">
    <source>
        <dbReference type="SAM" id="SignalP"/>
    </source>
</evidence>
<keyword evidence="1" id="KW-0732">Signal</keyword>
<gene>
    <name evidence="2" type="ORF">K493DRAFT_318447</name>
</gene>
<reference evidence="2 3" key="1">
    <citation type="submission" date="2016-07" db="EMBL/GenBank/DDBJ databases">
        <title>Pervasive Adenine N6-methylation of Active Genes in Fungi.</title>
        <authorList>
            <consortium name="DOE Joint Genome Institute"/>
            <person name="Mondo S.J."/>
            <person name="Dannebaum R.O."/>
            <person name="Kuo R.C."/>
            <person name="Labutti K."/>
            <person name="Haridas S."/>
            <person name="Kuo A."/>
            <person name="Salamov A."/>
            <person name="Ahrendt S.R."/>
            <person name="Lipzen A."/>
            <person name="Sullivan W."/>
            <person name="Andreopoulos W.B."/>
            <person name="Clum A."/>
            <person name="Lindquist E."/>
            <person name="Daum C."/>
            <person name="Ramamoorthy G.K."/>
            <person name="Gryganskyi A."/>
            <person name="Culley D."/>
            <person name="Magnuson J.K."/>
            <person name="James T.Y."/>
            <person name="O'Malley M.A."/>
            <person name="Stajich J.E."/>
            <person name="Spatafora J.W."/>
            <person name="Visel A."/>
            <person name="Grigoriev I.V."/>
        </authorList>
    </citation>
    <scope>NUCLEOTIDE SEQUENCE [LARGE SCALE GENOMIC DNA]</scope>
    <source>
        <strain evidence="2 3">CBS 931.73</strain>
    </source>
</reference>
<evidence type="ECO:0000313" key="2">
    <source>
        <dbReference type="EMBL" id="ORX89789.1"/>
    </source>
</evidence>
<proteinExistence type="predicted"/>
<dbReference type="EMBL" id="MCFE01000422">
    <property type="protein sequence ID" value="ORX89789.1"/>
    <property type="molecule type" value="Genomic_DNA"/>
</dbReference>
<dbReference type="Proteomes" id="UP000193498">
    <property type="component" value="Unassembled WGS sequence"/>
</dbReference>